<protein>
    <submittedName>
        <fullName evidence="2">Phage virion morphogenesis protein</fullName>
    </submittedName>
</protein>
<dbReference type="NCBIfam" id="TIGR01635">
    <property type="entry name" value="tail_comp_S"/>
    <property type="match status" value="1"/>
</dbReference>
<evidence type="ECO:0000313" key="2">
    <source>
        <dbReference type="EMBL" id="RMW96026.1"/>
    </source>
</evidence>
<sequence>MPITIKLEDSALRPYLQQLHERMSDLSPVMDSIGHALEQNMRARYETRRDPDGNKWGDWEQSTKKSYPWRGSKAAKGKDGPGRGLMLERYGSMFDGISVSHDKNSVSIGFDQFYAAYHEWGTKRMKRRGLLTSNPNTGRLGEKDAQTIVEIVQQYLHKDLR</sequence>
<dbReference type="AlphaFoldDB" id="A0A3M6PZC0"/>
<proteinExistence type="predicted"/>
<organism evidence="2 3">
    <name type="scientific">Allofranklinella schreckenbergeri</name>
    <dbReference type="NCBI Taxonomy" id="1076744"/>
    <lineage>
        <taxon>Bacteria</taxon>
        <taxon>Pseudomonadati</taxon>
        <taxon>Pseudomonadota</taxon>
        <taxon>Betaproteobacteria</taxon>
        <taxon>Burkholderiales</taxon>
        <taxon>Comamonadaceae</taxon>
        <taxon>Allofranklinella</taxon>
    </lineage>
</organism>
<dbReference type="InterPro" id="IPR006522">
    <property type="entry name" value="Phage_virion_morphogenesis"/>
</dbReference>
<dbReference type="Proteomes" id="UP000267521">
    <property type="component" value="Unassembled WGS sequence"/>
</dbReference>
<dbReference type="EMBL" id="RDQM01000014">
    <property type="protein sequence ID" value="RMW96026.1"/>
    <property type="molecule type" value="Genomic_DNA"/>
</dbReference>
<comment type="caution">
    <text evidence="2">The sequence shown here is derived from an EMBL/GenBank/DDBJ whole genome shotgun (WGS) entry which is preliminary data.</text>
</comment>
<dbReference type="RefSeq" id="WP_122238971.1">
    <property type="nucleotide sequence ID" value="NZ_RDQM01000014.1"/>
</dbReference>
<feature type="compositionally biased region" description="Basic and acidic residues" evidence="1">
    <location>
        <begin position="47"/>
        <end position="63"/>
    </location>
</feature>
<evidence type="ECO:0000313" key="3">
    <source>
        <dbReference type="Proteomes" id="UP000267521"/>
    </source>
</evidence>
<feature type="region of interest" description="Disordered" evidence="1">
    <location>
        <begin position="47"/>
        <end position="82"/>
    </location>
</feature>
<evidence type="ECO:0000256" key="1">
    <source>
        <dbReference type="SAM" id="MobiDB-lite"/>
    </source>
</evidence>
<reference evidence="2 3" key="1">
    <citation type="submission" date="2018-10" db="EMBL/GenBank/DDBJ databases">
        <title>Comamonadaceae CDC group NO-1 genome sequencing and assembly.</title>
        <authorList>
            <person name="Bernier A.-M."/>
            <person name="Bernard K."/>
        </authorList>
    </citation>
    <scope>NUCLEOTIDE SEQUENCE [LARGE SCALE GENOMIC DNA]</scope>
    <source>
        <strain evidence="2 3">NML970147</strain>
    </source>
</reference>
<accession>A0A3M6PZC0</accession>
<gene>
    <name evidence="2" type="ORF">EBQ26_10490</name>
</gene>
<name>A0A3M6PZC0_9BURK</name>
<dbReference type="Pfam" id="PF05069">
    <property type="entry name" value="Phage_tail_S"/>
    <property type="match status" value="1"/>
</dbReference>